<comment type="caution">
    <text evidence="1">The sequence shown here is derived from an EMBL/GenBank/DDBJ whole genome shotgun (WGS) entry which is preliminary data.</text>
</comment>
<keyword evidence="2" id="KW-1185">Reference proteome</keyword>
<dbReference type="Proteomes" id="UP001500957">
    <property type="component" value="Unassembled WGS sequence"/>
</dbReference>
<dbReference type="RefSeq" id="WP_344601180.1">
    <property type="nucleotide sequence ID" value="NZ_BAAAHE010000005.1"/>
</dbReference>
<sequence length="77" mass="8868">MEEPELEPLGVVENEFAAVHLSIDRRGNGPRLRIEDLTTEHVGYLDALTLEALAWADEDRIRALLDPSNDRWRDRTQ</sequence>
<evidence type="ECO:0000313" key="2">
    <source>
        <dbReference type="Proteomes" id="UP001500957"/>
    </source>
</evidence>
<evidence type="ECO:0000313" key="1">
    <source>
        <dbReference type="EMBL" id="GAA0605871.1"/>
    </source>
</evidence>
<name>A0ABN1G7X7_9ACTN</name>
<dbReference type="EMBL" id="BAAAHE010000005">
    <property type="protein sequence ID" value="GAA0605871.1"/>
    <property type="molecule type" value="Genomic_DNA"/>
</dbReference>
<reference evidence="1 2" key="1">
    <citation type="journal article" date="2019" name="Int. J. Syst. Evol. Microbiol.">
        <title>The Global Catalogue of Microorganisms (GCM) 10K type strain sequencing project: providing services to taxonomists for standard genome sequencing and annotation.</title>
        <authorList>
            <consortium name="The Broad Institute Genomics Platform"/>
            <consortium name="The Broad Institute Genome Sequencing Center for Infectious Disease"/>
            <person name="Wu L."/>
            <person name="Ma J."/>
        </authorList>
    </citation>
    <scope>NUCLEOTIDE SEQUENCE [LARGE SCALE GENOMIC DNA]</scope>
    <source>
        <strain evidence="1 2">JCM 10671</strain>
    </source>
</reference>
<proteinExistence type="predicted"/>
<accession>A0ABN1G7X7</accession>
<organism evidence="1 2">
    <name type="scientific">Sporichthya brevicatena</name>
    <dbReference type="NCBI Taxonomy" id="171442"/>
    <lineage>
        <taxon>Bacteria</taxon>
        <taxon>Bacillati</taxon>
        <taxon>Actinomycetota</taxon>
        <taxon>Actinomycetes</taxon>
        <taxon>Sporichthyales</taxon>
        <taxon>Sporichthyaceae</taxon>
        <taxon>Sporichthya</taxon>
    </lineage>
</organism>
<protein>
    <submittedName>
        <fullName evidence="1">Uncharacterized protein</fullName>
    </submittedName>
</protein>
<gene>
    <name evidence="1" type="ORF">GCM10009547_04720</name>
</gene>